<protein>
    <submittedName>
        <fullName evidence="3">DUF4328 domain-containing protein</fullName>
    </submittedName>
</protein>
<sequence length="218" mass="24918">MEYRPIDRLATWITRLFVLVLILSTATAILELGVGARLNSGHESPEAVLSSGLYGVALLVELLGGVVYVSTAIVFIAWFRRAYRNVPSLSGQPLEWNSAWTIWGWIVPILNFYRPFQLMKEIWYGSVERFEPDDDARFDMVKWWWGAWLVSSVVSRMIFRYGLRSGDEVDSLLVQSRLTAVETALTAIAAILALRVVNEITRRQKTRKDEDFVERVFG</sequence>
<feature type="transmembrane region" description="Helical" evidence="1">
    <location>
        <begin position="179"/>
        <end position="198"/>
    </location>
</feature>
<evidence type="ECO:0000313" key="4">
    <source>
        <dbReference type="Proteomes" id="UP000739538"/>
    </source>
</evidence>
<evidence type="ECO:0000313" key="3">
    <source>
        <dbReference type="EMBL" id="MCA9757690.1"/>
    </source>
</evidence>
<feature type="domain" description="DUF4328" evidence="2">
    <location>
        <begin position="57"/>
        <end position="202"/>
    </location>
</feature>
<evidence type="ECO:0000259" key="2">
    <source>
        <dbReference type="Pfam" id="PF14219"/>
    </source>
</evidence>
<reference evidence="3" key="1">
    <citation type="submission" date="2020-04" db="EMBL/GenBank/DDBJ databases">
        <authorList>
            <person name="Zhang T."/>
        </authorList>
    </citation>
    <scope>NUCLEOTIDE SEQUENCE</scope>
    <source>
        <strain evidence="3">HKST-UBA02</strain>
    </source>
</reference>
<feature type="transmembrane region" description="Helical" evidence="1">
    <location>
        <begin position="143"/>
        <end position="159"/>
    </location>
</feature>
<accession>A0A956NE37</accession>
<gene>
    <name evidence="3" type="ORF">KDA27_17955</name>
</gene>
<feature type="transmembrane region" description="Helical" evidence="1">
    <location>
        <begin position="54"/>
        <end position="79"/>
    </location>
</feature>
<comment type="caution">
    <text evidence="3">The sequence shown here is derived from an EMBL/GenBank/DDBJ whole genome shotgun (WGS) entry which is preliminary data.</text>
</comment>
<organism evidence="3 4">
    <name type="scientific">Eiseniibacteriota bacterium</name>
    <dbReference type="NCBI Taxonomy" id="2212470"/>
    <lineage>
        <taxon>Bacteria</taxon>
        <taxon>Candidatus Eiseniibacteriota</taxon>
    </lineage>
</organism>
<keyword evidence="1" id="KW-0812">Transmembrane</keyword>
<evidence type="ECO:0000256" key="1">
    <source>
        <dbReference type="SAM" id="Phobius"/>
    </source>
</evidence>
<feature type="transmembrane region" description="Helical" evidence="1">
    <location>
        <begin position="12"/>
        <end position="34"/>
    </location>
</feature>
<dbReference type="AlphaFoldDB" id="A0A956NE37"/>
<keyword evidence="1" id="KW-0472">Membrane</keyword>
<dbReference type="Pfam" id="PF14219">
    <property type="entry name" value="DUF4328"/>
    <property type="match status" value="1"/>
</dbReference>
<dbReference type="EMBL" id="JAGQHS010000113">
    <property type="protein sequence ID" value="MCA9757690.1"/>
    <property type="molecule type" value="Genomic_DNA"/>
</dbReference>
<dbReference type="Proteomes" id="UP000739538">
    <property type="component" value="Unassembled WGS sequence"/>
</dbReference>
<proteinExistence type="predicted"/>
<dbReference type="InterPro" id="IPR025565">
    <property type="entry name" value="DUF4328"/>
</dbReference>
<name>A0A956NE37_UNCEI</name>
<keyword evidence="1" id="KW-1133">Transmembrane helix</keyword>
<reference evidence="3" key="2">
    <citation type="journal article" date="2021" name="Microbiome">
        <title>Successional dynamics and alternative stable states in a saline activated sludge microbial community over 9 years.</title>
        <authorList>
            <person name="Wang Y."/>
            <person name="Ye J."/>
            <person name="Ju F."/>
            <person name="Liu L."/>
            <person name="Boyd J.A."/>
            <person name="Deng Y."/>
            <person name="Parks D.H."/>
            <person name="Jiang X."/>
            <person name="Yin X."/>
            <person name="Woodcroft B.J."/>
            <person name="Tyson G.W."/>
            <person name="Hugenholtz P."/>
            <person name="Polz M.F."/>
            <person name="Zhang T."/>
        </authorList>
    </citation>
    <scope>NUCLEOTIDE SEQUENCE</scope>
    <source>
        <strain evidence="3">HKST-UBA02</strain>
    </source>
</reference>